<reference evidence="2 3" key="1">
    <citation type="submission" date="2019-07" db="EMBL/GenBank/DDBJ databases">
        <title>Genomic Encyclopedia of Type Strains, Phase IV (KMG-IV): sequencing the most valuable type-strain genomes for metagenomic binning, comparative biology and taxonomic classification.</title>
        <authorList>
            <person name="Goeker M."/>
        </authorList>
    </citation>
    <scope>NUCLEOTIDE SEQUENCE [LARGE SCALE GENOMIC DNA]</scope>
    <source>
        <strain evidence="2 3">DSM 44831</strain>
    </source>
</reference>
<evidence type="ECO:0000256" key="1">
    <source>
        <dbReference type="SAM" id="MobiDB-lite"/>
    </source>
</evidence>
<organism evidence="2 3">
    <name type="scientific">Nocardia caishijiensis</name>
    <dbReference type="NCBI Taxonomy" id="184756"/>
    <lineage>
        <taxon>Bacteria</taxon>
        <taxon>Bacillati</taxon>
        <taxon>Actinomycetota</taxon>
        <taxon>Actinomycetes</taxon>
        <taxon>Mycobacteriales</taxon>
        <taxon>Nocardiaceae</taxon>
        <taxon>Nocardia</taxon>
    </lineage>
</organism>
<comment type="caution">
    <text evidence="2">The sequence shown here is derived from an EMBL/GenBank/DDBJ whole genome shotgun (WGS) entry which is preliminary data.</text>
</comment>
<keyword evidence="3" id="KW-1185">Reference proteome</keyword>
<dbReference type="Proteomes" id="UP000798951">
    <property type="component" value="Unassembled WGS sequence"/>
</dbReference>
<evidence type="ECO:0000313" key="3">
    <source>
        <dbReference type="Proteomes" id="UP000798951"/>
    </source>
</evidence>
<proteinExistence type="predicted"/>
<dbReference type="EMBL" id="VMSD01000006">
    <property type="protein sequence ID" value="KAF0846023.1"/>
    <property type="molecule type" value="Genomic_DNA"/>
</dbReference>
<protein>
    <submittedName>
        <fullName evidence="2">Uncharacterized protein</fullName>
    </submittedName>
</protein>
<name>A0ABQ6YJS2_9NOCA</name>
<sequence>MKPPLRDPEKKNQAEFGSENGSLYGRHHKFVEAPLAMGYFKANKLELSESLFDYYLHDLRPNKSDYWIPEHHVDMIVDTGDVQSRISQGLNNIVTQAKSDPQVEVLREFTSPWMDAGPTESEDVKYGIGHFSVAVSGDTLIRKWPGGLYADITYIVYIWDYYNFDHKTWAWSRTAGGNKENAVNQLGNHMRKLEEYGMARSFVARRVGPCRKSHRKALTSDVARMPPVGAEADTRLLLSKLVVSYTVVA</sequence>
<feature type="region of interest" description="Disordered" evidence="1">
    <location>
        <begin position="1"/>
        <end position="20"/>
    </location>
</feature>
<accession>A0ABQ6YJS2</accession>
<feature type="compositionally biased region" description="Basic and acidic residues" evidence="1">
    <location>
        <begin position="1"/>
        <end position="13"/>
    </location>
</feature>
<gene>
    <name evidence="2" type="ORF">FNL39_106418</name>
</gene>
<dbReference type="RefSeq" id="WP_157102061.1">
    <property type="nucleotide sequence ID" value="NZ_VMSD01000006.1"/>
</dbReference>
<evidence type="ECO:0000313" key="2">
    <source>
        <dbReference type="EMBL" id="KAF0846023.1"/>
    </source>
</evidence>